<comment type="caution">
    <text evidence="4">The sequence shown here is derived from an EMBL/GenBank/DDBJ whole genome shotgun (WGS) entry which is preliminary data.</text>
</comment>
<sequence length="330" mass="32862">MAEPRGHTCPECGTPRGPDGTPSCDCARRAAEAHTEARTAEAAAAEDFDPLRIRPYVEVGSAEGDPAAGPTPGDGEARTPVREDSPPIGFGSASGARSGFGVGEESAAGTARAPADGSSAEPSSEPAPGPSPVPAGPGGRSRGARRAVLLAVAGAGVALLLAAAAASGLFSYHPPARGRAAPQVRESVPDGTRASSHRSAAPSGPASRPVPPPAAPPRAPAADPTPSVSRSAPGSTSASASAPAPSRTASGTPGPSASALTLRRGDEGLEVIDLQARLSALNLYTGRIDGAYTRPVEDAVRTYQQARGIQGDALGVYGPRTRASLEGETW</sequence>
<dbReference type="Proteomes" id="UP000620224">
    <property type="component" value="Unassembled WGS sequence"/>
</dbReference>
<keyword evidence="2" id="KW-0472">Membrane</keyword>
<feature type="compositionally biased region" description="Low complexity" evidence="1">
    <location>
        <begin position="220"/>
        <end position="253"/>
    </location>
</feature>
<dbReference type="RefSeq" id="WP_190013889.1">
    <property type="nucleotide sequence ID" value="NZ_BMUE01000002.1"/>
</dbReference>
<feature type="region of interest" description="Disordered" evidence="1">
    <location>
        <begin position="172"/>
        <end position="260"/>
    </location>
</feature>
<feature type="compositionally biased region" description="Pro residues" evidence="1">
    <location>
        <begin position="125"/>
        <end position="135"/>
    </location>
</feature>
<proteinExistence type="predicted"/>
<reference evidence="4" key="2">
    <citation type="submission" date="2020-09" db="EMBL/GenBank/DDBJ databases">
        <authorList>
            <person name="Sun Q."/>
            <person name="Ohkuma M."/>
        </authorList>
    </citation>
    <scope>NUCLEOTIDE SEQUENCE</scope>
    <source>
        <strain evidence="4">JCM 4490</strain>
    </source>
</reference>
<evidence type="ECO:0000313" key="5">
    <source>
        <dbReference type="Proteomes" id="UP000620224"/>
    </source>
</evidence>
<feature type="domain" description="Peptidoglycan binding-like" evidence="3">
    <location>
        <begin position="268"/>
        <end position="325"/>
    </location>
</feature>
<name>A0A918MMN6_9ACTN</name>
<evidence type="ECO:0000256" key="1">
    <source>
        <dbReference type="SAM" id="MobiDB-lite"/>
    </source>
</evidence>
<evidence type="ECO:0000313" key="4">
    <source>
        <dbReference type="EMBL" id="GGW39217.1"/>
    </source>
</evidence>
<dbReference type="SUPFAM" id="SSF47090">
    <property type="entry name" value="PGBD-like"/>
    <property type="match status" value="1"/>
</dbReference>
<dbReference type="Gene3D" id="1.10.101.10">
    <property type="entry name" value="PGBD-like superfamily/PGBD"/>
    <property type="match status" value="1"/>
</dbReference>
<keyword evidence="2" id="KW-0812">Transmembrane</keyword>
<evidence type="ECO:0000259" key="3">
    <source>
        <dbReference type="Pfam" id="PF01471"/>
    </source>
</evidence>
<evidence type="ECO:0000256" key="2">
    <source>
        <dbReference type="SAM" id="Phobius"/>
    </source>
</evidence>
<dbReference type="InterPro" id="IPR036365">
    <property type="entry name" value="PGBD-like_sf"/>
</dbReference>
<protein>
    <recommendedName>
        <fullName evidence="3">Peptidoglycan binding-like domain-containing protein</fullName>
    </recommendedName>
</protein>
<keyword evidence="2" id="KW-1133">Transmembrane helix</keyword>
<keyword evidence="5" id="KW-1185">Reference proteome</keyword>
<feature type="compositionally biased region" description="Low complexity" evidence="1">
    <location>
        <begin position="193"/>
        <end position="207"/>
    </location>
</feature>
<dbReference type="EMBL" id="BMUE01000002">
    <property type="protein sequence ID" value="GGW39217.1"/>
    <property type="molecule type" value="Genomic_DNA"/>
</dbReference>
<dbReference type="Pfam" id="PF01471">
    <property type="entry name" value="PG_binding_1"/>
    <property type="match status" value="1"/>
</dbReference>
<accession>A0A918MMN6</accession>
<feature type="compositionally biased region" description="Low complexity" evidence="1">
    <location>
        <begin position="113"/>
        <end position="124"/>
    </location>
</feature>
<dbReference type="AlphaFoldDB" id="A0A918MMN6"/>
<reference evidence="4" key="1">
    <citation type="journal article" date="2014" name="Int. J. Syst. Evol. Microbiol.">
        <title>Complete genome sequence of Corynebacterium casei LMG S-19264T (=DSM 44701T), isolated from a smear-ripened cheese.</title>
        <authorList>
            <consortium name="US DOE Joint Genome Institute (JGI-PGF)"/>
            <person name="Walter F."/>
            <person name="Albersmeier A."/>
            <person name="Kalinowski J."/>
            <person name="Ruckert C."/>
        </authorList>
    </citation>
    <scope>NUCLEOTIDE SEQUENCE</scope>
    <source>
        <strain evidence="4">JCM 4490</strain>
    </source>
</reference>
<feature type="transmembrane region" description="Helical" evidence="2">
    <location>
        <begin position="147"/>
        <end position="170"/>
    </location>
</feature>
<feature type="region of interest" description="Disordered" evidence="1">
    <location>
        <begin position="1"/>
        <end position="23"/>
    </location>
</feature>
<feature type="compositionally biased region" description="Low complexity" evidence="1">
    <location>
        <begin position="62"/>
        <end position="74"/>
    </location>
</feature>
<dbReference type="InterPro" id="IPR002477">
    <property type="entry name" value="Peptidoglycan-bd-like"/>
</dbReference>
<organism evidence="4 5">
    <name type="scientific">Streptomyces lucensis JCM 4490</name>
    <dbReference type="NCBI Taxonomy" id="1306176"/>
    <lineage>
        <taxon>Bacteria</taxon>
        <taxon>Bacillati</taxon>
        <taxon>Actinomycetota</taxon>
        <taxon>Actinomycetes</taxon>
        <taxon>Kitasatosporales</taxon>
        <taxon>Streptomycetaceae</taxon>
        <taxon>Streptomyces</taxon>
    </lineage>
</organism>
<feature type="region of interest" description="Disordered" evidence="1">
    <location>
        <begin position="37"/>
        <end position="142"/>
    </location>
</feature>
<dbReference type="InterPro" id="IPR036366">
    <property type="entry name" value="PGBDSf"/>
</dbReference>
<feature type="compositionally biased region" description="Pro residues" evidence="1">
    <location>
        <begin position="208"/>
        <end position="219"/>
    </location>
</feature>
<gene>
    <name evidence="4" type="ORF">GCM10010503_14360</name>
</gene>
<feature type="compositionally biased region" description="Low complexity" evidence="1">
    <location>
        <begin position="89"/>
        <end position="99"/>
    </location>
</feature>
<feature type="compositionally biased region" description="Basic and acidic residues" evidence="1">
    <location>
        <begin position="75"/>
        <end position="85"/>
    </location>
</feature>